<dbReference type="GO" id="GO:0006107">
    <property type="term" value="P:oxaloacetate metabolic process"/>
    <property type="evidence" value="ECO:0007669"/>
    <property type="project" value="TreeGrafter"/>
</dbReference>
<gene>
    <name evidence="8" type="ORF">RN001_002143</name>
</gene>
<dbReference type="GO" id="GO:0005739">
    <property type="term" value="C:mitochondrion"/>
    <property type="evidence" value="ECO:0007669"/>
    <property type="project" value="TreeGrafter"/>
</dbReference>
<dbReference type="PANTHER" id="PTHR23088:SF30">
    <property type="entry name" value="OMEGA-AMIDASE NIT2"/>
    <property type="match status" value="1"/>
</dbReference>
<evidence type="ECO:0000256" key="6">
    <source>
        <dbReference type="ARBA" id="ARBA00048745"/>
    </source>
</evidence>
<proteinExistence type="inferred from homology"/>
<protein>
    <recommendedName>
        <fullName evidence="4">omega-amidase</fullName>
        <ecNumber evidence="4">3.5.1.3</ecNumber>
    </recommendedName>
    <alternativeName>
        <fullName evidence="5">Nitrilase homolog 2</fullName>
    </alternativeName>
</protein>
<keyword evidence="2" id="KW-0378">Hydrolase</keyword>
<dbReference type="EMBL" id="JARPUR010000001">
    <property type="protein sequence ID" value="KAK4885872.1"/>
    <property type="molecule type" value="Genomic_DNA"/>
</dbReference>
<comment type="catalytic activity">
    <reaction evidence="3">
        <text>2-oxoglutaramate + H2O = 2-oxoglutarate + NH4(+)</text>
        <dbReference type="Rhea" id="RHEA:32963"/>
        <dbReference type="ChEBI" id="CHEBI:15377"/>
        <dbReference type="ChEBI" id="CHEBI:16769"/>
        <dbReference type="ChEBI" id="CHEBI:16810"/>
        <dbReference type="ChEBI" id="CHEBI:28938"/>
        <dbReference type="EC" id="3.5.1.3"/>
    </reaction>
    <physiologicalReaction direction="left-to-right" evidence="3">
        <dbReference type="Rhea" id="RHEA:32964"/>
    </physiologicalReaction>
</comment>
<organism evidence="8 9">
    <name type="scientific">Aquatica leii</name>
    <dbReference type="NCBI Taxonomy" id="1421715"/>
    <lineage>
        <taxon>Eukaryota</taxon>
        <taxon>Metazoa</taxon>
        <taxon>Ecdysozoa</taxon>
        <taxon>Arthropoda</taxon>
        <taxon>Hexapoda</taxon>
        <taxon>Insecta</taxon>
        <taxon>Pterygota</taxon>
        <taxon>Neoptera</taxon>
        <taxon>Endopterygota</taxon>
        <taxon>Coleoptera</taxon>
        <taxon>Polyphaga</taxon>
        <taxon>Elateriformia</taxon>
        <taxon>Elateroidea</taxon>
        <taxon>Lampyridae</taxon>
        <taxon>Luciolinae</taxon>
        <taxon>Aquatica</taxon>
    </lineage>
</organism>
<dbReference type="AlphaFoldDB" id="A0AAN7SJY9"/>
<evidence type="ECO:0000256" key="4">
    <source>
        <dbReference type="ARBA" id="ARBA00039118"/>
    </source>
</evidence>
<dbReference type="InterPro" id="IPR003010">
    <property type="entry name" value="C-N_Hydrolase"/>
</dbReference>
<dbReference type="CDD" id="cd07572">
    <property type="entry name" value="nit"/>
    <property type="match status" value="1"/>
</dbReference>
<evidence type="ECO:0000313" key="8">
    <source>
        <dbReference type="EMBL" id="KAK4885872.1"/>
    </source>
</evidence>
<dbReference type="InterPro" id="IPR036526">
    <property type="entry name" value="C-N_Hydrolase_sf"/>
</dbReference>
<dbReference type="FunFam" id="3.60.110.10:FF:000002">
    <property type="entry name" value="Nitrilase family member 2"/>
    <property type="match status" value="1"/>
</dbReference>
<dbReference type="GO" id="GO:0006528">
    <property type="term" value="P:asparagine metabolic process"/>
    <property type="evidence" value="ECO:0007669"/>
    <property type="project" value="TreeGrafter"/>
</dbReference>
<evidence type="ECO:0000259" key="7">
    <source>
        <dbReference type="PROSITE" id="PS50263"/>
    </source>
</evidence>
<evidence type="ECO:0000256" key="3">
    <source>
        <dbReference type="ARBA" id="ARBA00036637"/>
    </source>
</evidence>
<name>A0AAN7SJY9_9COLE</name>
<evidence type="ECO:0000256" key="1">
    <source>
        <dbReference type="ARBA" id="ARBA00010613"/>
    </source>
</evidence>
<keyword evidence="9" id="KW-1185">Reference proteome</keyword>
<dbReference type="InterPro" id="IPR045254">
    <property type="entry name" value="Nit1/2_C-N_Hydrolase"/>
</dbReference>
<comment type="catalytic activity">
    <reaction evidence="6">
        <text>2-oxosuccinamate + H2O = oxaloacetate + NH4(+)</text>
        <dbReference type="Rhea" id="RHEA:59412"/>
        <dbReference type="ChEBI" id="CHEBI:15377"/>
        <dbReference type="ChEBI" id="CHEBI:16452"/>
        <dbReference type="ChEBI" id="CHEBI:28938"/>
        <dbReference type="ChEBI" id="CHEBI:57735"/>
        <dbReference type="EC" id="3.5.1.3"/>
    </reaction>
    <physiologicalReaction direction="left-to-right" evidence="6">
        <dbReference type="Rhea" id="RHEA:59413"/>
    </physiologicalReaction>
</comment>
<evidence type="ECO:0000256" key="2">
    <source>
        <dbReference type="ARBA" id="ARBA00022801"/>
    </source>
</evidence>
<accession>A0AAN7SJY9</accession>
<dbReference type="PANTHER" id="PTHR23088">
    <property type="entry name" value="NITRILASE-RELATED"/>
    <property type="match status" value="1"/>
</dbReference>
<dbReference type="Pfam" id="PF00795">
    <property type="entry name" value="CN_hydrolase"/>
    <property type="match status" value="1"/>
</dbReference>
<dbReference type="SUPFAM" id="SSF56317">
    <property type="entry name" value="Carbon-nitrogen hydrolase"/>
    <property type="match status" value="1"/>
</dbReference>
<reference evidence="9" key="1">
    <citation type="submission" date="2023-01" db="EMBL/GenBank/DDBJ databases">
        <title>Key to firefly adult light organ development and bioluminescence: homeobox transcription factors regulate luciferase expression and transportation to peroxisome.</title>
        <authorList>
            <person name="Fu X."/>
        </authorList>
    </citation>
    <scope>NUCLEOTIDE SEQUENCE [LARGE SCALE GENOMIC DNA]</scope>
</reference>
<evidence type="ECO:0000313" key="9">
    <source>
        <dbReference type="Proteomes" id="UP001353858"/>
    </source>
</evidence>
<dbReference type="GO" id="GO:0050152">
    <property type="term" value="F:omega-amidase activity"/>
    <property type="evidence" value="ECO:0007669"/>
    <property type="project" value="UniProtKB-EC"/>
</dbReference>
<dbReference type="Proteomes" id="UP001353858">
    <property type="component" value="Unassembled WGS sequence"/>
</dbReference>
<comment type="caution">
    <text evidence="8">The sequence shown here is derived from an EMBL/GenBank/DDBJ whole genome shotgun (WGS) entry which is preliminary data.</text>
</comment>
<dbReference type="EC" id="3.5.1.3" evidence="4"/>
<comment type="similarity">
    <text evidence="1">Belongs to the carbon-nitrogen hydrolase superfamily. NIT1/NIT2 family.</text>
</comment>
<dbReference type="PROSITE" id="PS50263">
    <property type="entry name" value="CN_HYDROLASE"/>
    <property type="match status" value="1"/>
</dbReference>
<dbReference type="GO" id="GO:0006541">
    <property type="term" value="P:glutamine metabolic process"/>
    <property type="evidence" value="ECO:0007669"/>
    <property type="project" value="TreeGrafter"/>
</dbReference>
<dbReference type="Gene3D" id="3.60.110.10">
    <property type="entry name" value="Carbon-nitrogen hydrolase"/>
    <property type="match status" value="1"/>
</dbReference>
<feature type="domain" description="CN hydrolase" evidence="7">
    <location>
        <begin position="61"/>
        <end position="305"/>
    </location>
</feature>
<sequence>MTIVVILIPTVGKNGKYKVNHVNVNLLNDFVLTLFNILLLKILINVFKCSVTIQTMIGNRFRIALLQLNVGADRSKNVENAVSYINKAKSGGAQIVALSECFNSPYGTKFFNDYAENVPDGPSCQALSKAAKATNLYIIGGTIPERADGKLYNTCTIWNPQGQMIAKYRKMHLFDIDIPGRITFKESDSLSAGNELVMFNIGTVKFGIGICYDMRFEELAKLYRQQQCQVLVYPGAFNMTTGPMHWELLQRSRANDNQVFVCAISPARADRGYIAWGHSQVTDPWGKVLAKAGHEEEILYSDINVSECDDARQQIPIFAQRRVDIYNTVLNK</sequence>
<evidence type="ECO:0000256" key="5">
    <source>
        <dbReference type="ARBA" id="ARBA00041576"/>
    </source>
</evidence>